<name>A0ABQ1QS36_9RHOB</name>
<gene>
    <name evidence="6" type="ORF">GCM10011358_25780</name>
</gene>
<dbReference type="InterPro" id="IPR000962">
    <property type="entry name" value="Znf_DskA_TraR"/>
</dbReference>
<dbReference type="EMBL" id="BMGI01000004">
    <property type="protein sequence ID" value="GGD40693.1"/>
    <property type="molecule type" value="Genomic_DNA"/>
</dbReference>
<evidence type="ECO:0000256" key="4">
    <source>
        <dbReference type="PROSITE-ProRule" id="PRU00510"/>
    </source>
</evidence>
<accession>A0ABQ1QS36</accession>
<evidence type="ECO:0000313" key="7">
    <source>
        <dbReference type="Proteomes" id="UP000617355"/>
    </source>
</evidence>
<evidence type="ECO:0000259" key="5">
    <source>
        <dbReference type="Pfam" id="PF01258"/>
    </source>
</evidence>
<feature type="domain" description="Zinc finger DksA/TraR C4-type" evidence="5">
    <location>
        <begin position="82"/>
        <end position="111"/>
    </location>
</feature>
<dbReference type="SUPFAM" id="SSF57716">
    <property type="entry name" value="Glucocorticoid receptor-like (DNA-binding domain)"/>
    <property type="match status" value="1"/>
</dbReference>
<reference evidence="7" key="1">
    <citation type="journal article" date="2019" name="Int. J. Syst. Evol. Microbiol.">
        <title>The Global Catalogue of Microorganisms (GCM) 10K type strain sequencing project: providing services to taxonomists for standard genome sequencing and annotation.</title>
        <authorList>
            <consortium name="The Broad Institute Genomics Platform"/>
            <consortium name="The Broad Institute Genome Sequencing Center for Infectious Disease"/>
            <person name="Wu L."/>
            <person name="Ma J."/>
        </authorList>
    </citation>
    <scope>NUCLEOTIDE SEQUENCE [LARGE SCALE GENOMIC DNA]</scope>
    <source>
        <strain evidence="7">CGMCC 1.12922</strain>
    </source>
</reference>
<evidence type="ECO:0000256" key="2">
    <source>
        <dbReference type="ARBA" id="ARBA00022771"/>
    </source>
</evidence>
<keyword evidence="3" id="KW-0862">Zinc</keyword>
<keyword evidence="2" id="KW-0863">Zinc-finger</keyword>
<organism evidence="6 7">
    <name type="scientific">Sinisalibacter lacisalsi</name>
    <dbReference type="NCBI Taxonomy" id="1526570"/>
    <lineage>
        <taxon>Bacteria</taxon>
        <taxon>Pseudomonadati</taxon>
        <taxon>Pseudomonadota</taxon>
        <taxon>Alphaproteobacteria</taxon>
        <taxon>Rhodobacterales</taxon>
        <taxon>Roseobacteraceae</taxon>
        <taxon>Sinisalibacter</taxon>
    </lineage>
</organism>
<keyword evidence="1" id="KW-0479">Metal-binding</keyword>
<dbReference type="Pfam" id="PF01258">
    <property type="entry name" value="zf-dskA_traR"/>
    <property type="match status" value="1"/>
</dbReference>
<proteinExistence type="predicted"/>
<dbReference type="Proteomes" id="UP000617355">
    <property type="component" value="Unassembled WGS sequence"/>
</dbReference>
<dbReference type="PROSITE" id="PS51128">
    <property type="entry name" value="ZF_DKSA_2"/>
    <property type="match status" value="1"/>
</dbReference>
<evidence type="ECO:0000256" key="1">
    <source>
        <dbReference type="ARBA" id="ARBA00022723"/>
    </source>
</evidence>
<dbReference type="RefSeq" id="WP_188528387.1">
    <property type="nucleotide sequence ID" value="NZ_BMGI01000004.1"/>
</dbReference>
<sequence length="112" mass="12294">MEAISLARYRTRLEAELAEIEAGEALGAEGRKTVELDQQSVGRLSRMDALQGQAMAKATQARRAARRSRIMAALARMDEDEFGYCTDCGEEIAPKRLDLDPTMPTCISCARG</sequence>
<comment type="caution">
    <text evidence="6">The sequence shown here is derived from an EMBL/GenBank/DDBJ whole genome shotgun (WGS) entry which is preliminary data.</text>
</comment>
<evidence type="ECO:0000313" key="6">
    <source>
        <dbReference type="EMBL" id="GGD40693.1"/>
    </source>
</evidence>
<dbReference type="Gene3D" id="1.20.120.910">
    <property type="entry name" value="DksA, coiled-coil domain"/>
    <property type="match status" value="1"/>
</dbReference>
<protein>
    <submittedName>
        <fullName evidence="6">Molecular chaperone DnaK</fullName>
    </submittedName>
</protein>
<feature type="zinc finger region" description="dksA C4-type" evidence="4">
    <location>
        <begin position="85"/>
        <end position="109"/>
    </location>
</feature>
<keyword evidence="7" id="KW-1185">Reference proteome</keyword>
<evidence type="ECO:0000256" key="3">
    <source>
        <dbReference type="ARBA" id="ARBA00022833"/>
    </source>
</evidence>